<dbReference type="InterPro" id="IPR008253">
    <property type="entry name" value="Marvel"/>
</dbReference>
<evidence type="ECO:0000259" key="20">
    <source>
        <dbReference type="PROSITE" id="PS51980"/>
    </source>
</evidence>
<feature type="compositionally biased region" description="Polar residues" evidence="17">
    <location>
        <begin position="501"/>
        <end position="518"/>
    </location>
</feature>
<evidence type="ECO:0000256" key="18">
    <source>
        <dbReference type="SAM" id="Phobius"/>
    </source>
</evidence>
<evidence type="ECO:0000313" key="22">
    <source>
        <dbReference type="Proteomes" id="UP000694556"/>
    </source>
</evidence>
<evidence type="ECO:0000256" key="3">
    <source>
        <dbReference type="ARBA" id="ARBA00009171"/>
    </source>
</evidence>
<dbReference type="PROSITE" id="PS51225">
    <property type="entry name" value="MARVEL"/>
    <property type="match status" value="1"/>
</dbReference>
<dbReference type="GO" id="GO:0000987">
    <property type="term" value="F:cis-regulatory region sequence-specific DNA binding"/>
    <property type="evidence" value="ECO:0007669"/>
    <property type="project" value="TreeGrafter"/>
</dbReference>
<dbReference type="Gene3D" id="6.10.140.340">
    <property type="match status" value="1"/>
</dbReference>
<feature type="transmembrane region" description="Helical" evidence="18">
    <location>
        <begin position="228"/>
        <end position="250"/>
    </location>
</feature>
<keyword evidence="5" id="KW-0796">Tight junction</keyword>
<dbReference type="AlphaFoldDB" id="A0A8C3C4K1"/>
<dbReference type="Proteomes" id="UP000694556">
    <property type="component" value="Chromosome 29"/>
</dbReference>
<dbReference type="PANTHER" id="PTHR23288">
    <property type="entry name" value="OCCLUDIN AND RNA POLYMERASE II ELONGATION FACTOR ELL"/>
    <property type="match status" value="1"/>
</dbReference>
<dbReference type="GO" id="GO:0032968">
    <property type="term" value="P:positive regulation of transcription elongation by RNA polymerase II"/>
    <property type="evidence" value="ECO:0007669"/>
    <property type="project" value="TreeGrafter"/>
</dbReference>
<dbReference type="Pfam" id="PF07303">
    <property type="entry name" value="Occludin_ELL"/>
    <property type="match status" value="1"/>
</dbReference>
<reference evidence="21" key="3">
    <citation type="submission" date="2025-09" db="UniProtKB">
        <authorList>
            <consortium name="Ensembl"/>
        </authorList>
    </citation>
    <scope>IDENTIFICATION</scope>
</reference>
<proteinExistence type="inferred from homology"/>
<evidence type="ECO:0000256" key="13">
    <source>
        <dbReference type="ARBA" id="ARBA00023157"/>
    </source>
</evidence>
<evidence type="ECO:0000256" key="5">
    <source>
        <dbReference type="ARBA" id="ARBA00022427"/>
    </source>
</evidence>
<feature type="domain" description="MARVEL" evidence="19">
    <location>
        <begin position="221"/>
        <end position="424"/>
    </location>
</feature>
<dbReference type="SUPFAM" id="SSF144292">
    <property type="entry name" value="occludin/ELL-like"/>
    <property type="match status" value="1"/>
</dbReference>
<feature type="transmembrane region" description="Helical" evidence="18">
    <location>
        <begin position="297"/>
        <end position="317"/>
    </location>
</feature>
<dbReference type="GO" id="GO:0005886">
    <property type="term" value="C:plasma membrane"/>
    <property type="evidence" value="ECO:0007669"/>
    <property type="project" value="UniProtKB-SubCell"/>
</dbReference>
<keyword evidence="9" id="KW-0965">Cell junction</keyword>
<feature type="compositionally biased region" description="Pro residues" evidence="17">
    <location>
        <begin position="63"/>
        <end position="78"/>
    </location>
</feature>
<keyword evidence="10 18" id="KW-1133">Transmembrane helix</keyword>
<dbReference type="GO" id="GO:0042795">
    <property type="term" value="P:snRNA transcription by RNA polymerase II"/>
    <property type="evidence" value="ECO:0007669"/>
    <property type="project" value="TreeGrafter"/>
</dbReference>
<evidence type="ECO:0000256" key="9">
    <source>
        <dbReference type="ARBA" id="ARBA00022949"/>
    </source>
</evidence>
<keyword evidence="13" id="KW-1015">Disulfide bond</keyword>
<dbReference type="Ensembl" id="ENSCMMT00000016973.1">
    <property type="protein sequence ID" value="ENSCMMP00000015435.1"/>
    <property type="gene ID" value="ENSCMMG00000009815.1"/>
</dbReference>
<dbReference type="GO" id="GO:0008023">
    <property type="term" value="C:transcription elongation factor complex"/>
    <property type="evidence" value="ECO:0007669"/>
    <property type="project" value="TreeGrafter"/>
</dbReference>
<evidence type="ECO:0000256" key="12">
    <source>
        <dbReference type="ARBA" id="ARBA00023136"/>
    </source>
</evidence>
<feature type="transmembrane region" description="Helical" evidence="18">
    <location>
        <begin position="399"/>
        <end position="419"/>
    </location>
</feature>
<keyword evidence="11 16" id="KW-0175">Coiled coil</keyword>
<comment type="similarity">
    <text evidence="3 15">Belongs to the ELL/occludin family.</text>
</comment>
<feature type="domain" description="OCEL" evidence="20">
    <location>
        <begin position="566"/>
        <end position="674"/>
    </location>
</feature>
<dbReference type="GO" id="GO:0070830">
    <property type="term" value="P:bicellular tight junction assembly"/>
    <property type="evidence" value="ECO:0007669"/>
    <property type="project" value="InterPro"/>
</dbReference>
<dbReference type="PRINTS" id="PR01258">
    <property type="entry name" value="OCCLUDIN"/>
</dbReference>
<reference evidence="21" key="2">
    <citation type="submission" date="2025-08" db="UniProtKB">
        <authorList>
            <consortium name="Ensembl"/>
        </authorList>
    </citation>
    <scope>IDENTIFICATION</scope>
</reference>
<evidence type="ECO:0000256" key="16">
    <source>
        <dbReference type="SAM" id="Coils"/>
    </source>
</evidence>
<evidence type="ECO:0000256" key="8">
    <source>
        <dbReference type="ARBA" id="ARBA00022692"/>
    </source>
</evidence>
<feature type="region of interest" description="Disordered" evidence="17">
    <location>
        <begin position="499"/>
        <end position="577"/>
    </location>
</feature>
<evidence type="ECO:0000259" key="19">
    <source>
        <dbReference type="PROSITE" id="PS51225"/>
    </source>
</evidence>
<evidence type="ECO:0000256" key="6">
    <source>
        <dbReference type="ARBA" id="ARBA00022475"/>
    </source>
</evidence>
<comment type="subcellular location">
    <subcellularLocation>
        <location evidence="1">Cell junction</location>
        <location evidence="1">Tight junction</location>
    </subcellularLocation>
    <subcellularLocation>
        <location evidence="2">Cell membrane</location>
        <topology evidence="2">Multi-pass membrane protein</topology>
    </subcellularLocation>
</comment>
<dbReference type="PANTHER" id="PTHR23288:SF6">
    <property type="entry name" value="OCCLUDIN"/>
    <property type="match status" value="1"/>
</dbReference>
<keyword evidence="22" id="KW-1185">Reference proteome</keyword>
<feature type="compositionally biased region" description="Basic residues" evidence="17">
    <location>
        <begin position="531"/>
        <end position="540"/>
    </location>
</feature>
<dbReference type="Pfam" id="PF01284">
    <property type="entry name" value="MARVEL"/>
    <property type="match status" value="1"/>
</dbReference>
<evidence type="ECO:0000256" key="15">
    <source>
        <dbReference type="PROSITE-ProRule" id="PRU01324"/>
    </source>
</evidence>
<reference evidence="21" key="1">
    <citation type="submission" date="2018-09" db="EMBL/GenBank/DDBJ databases">
        <title>Common duck and Muscovy duck high density SNP chip.</title>
        <authorList>
            <person name="Vignal A."/>
            <person name="Thebault N."/>
            <person name="Warren W.C."/>
        </authorList>
    </citation>
    <scope>NUCLEOTIDE SEQUENCE [LARGE SCALE GENOMIC DNA]</scope>
</reference>
<evidence type="ECO:0000256" key="7">
    <source>
        <dbReference type="ARBA" id="ARBA00022553"/>
    </source>
</evidence>
<name>A0A8C3C4K1_CAIMO</name>
<protein>
    <recommendedName>
        <fullName evidence="4">Occludin</fullName>
    </recommendedName>
</protein>
<dbReference type="InterPro" id="IPR031176">
    <property type="entry name" value="ELL/occludin"/>
</dbReference>
<dbReference type="InterPro" id="IPR002958">
    <property type="entry name" value="Occludin"/>
</dbReference>
<evidence type="ECO:0000256" key="17">
    <source>
        <dbReference type="SAM" id="MobiDB-lite"/>
    </source>
</evidence>
<keyword evidence="8 14" id="KW-0812">Transmembrane</keyword>
<dbReference type="PROSITE" id="PS51980">
    <property type="entry name" value="OCEL"/>
    <property type="match status" value="1"/>
</dbReference>
<feature type="coiled-coil region" evidence="16">
    <location>
        <begin position="595"/>
        <end position="622"/>
    </location>
</feature>
<evidence type="ECO:0000256" key="10">
    <source>
        <dbReference type="ARBA" id="ARBA00022989"/>
    </source>
</evidence>
<dbReference type="GO" id="GO:0005923">
    <property type="term" value="C:bicellular tight junction"/>
    <property type="evidence" value="ECO:0007669"/>
    <property type="project" value="UniProtKB-SubCell"/>
</dbReference>
<keyword evidence="7" id="KW-0597">Phosphoprotein</keyword>
<evidence type="ECO:0000256" key="14">
    <source>
        <dbReference type="PROSITE-ProRule" id="PRU00581"/>
    </source>
</evidence>
<organism evidence="21 22">
    <name type="scientific">Cairina moschata</name>
    <name type="common">Muscovy duck</name>
    <dbReference type="NCBI Taxonomy" id="8855"/>
    <lineage>
        <taxon>Eukaryota</taxon>
        <taxon>Metazoa</taxon>
        <taxon>Chordata</taxon>
        <taxon>Craniata</taxon>
        <taxon>Vertebrata</taxon>
        <taxon>Euteleostomi</taxon>
        <taxon>Archelosauria</taxon>
        <taxon>Archosauria</taxon>
        <taxon>Dinosauria</taxon>
        <taxon>Saurischia</taxon>
        <taxon>Theropoda</taxon>
        <taxon>Coelurosauria</taxon>
        <taxon>Aves</taxon>
        <taxon>Neognathae</taxon>
        <taxon>Galloanserae</taxon>
        <taxon>Anseriformes</taxon>
        <taxon>Anatidae</taxon>
        <taxon>Anatinae</taxon>
        <taxon>Cairina</taxon>
    </lineage>
</organism>
<evidence type="ECO:0000313" key="21">
    <source>
        <dbReference type="Ensembl" id="ENSCMMP00000015435.1"/>
    </source>
</evidence>
<keyword evidence="6" id="KW-1003">Cell membrane</keyword>
<feature type="compositionally biased region" description="Pro residues" evidence="17">
    <location>
        <begin position="93"/>
        <end position="111"/>
    </location>
</feature>
<keyword evidence="12 14" id="KW-0472">Membrane</keyword>
<evidence type="ECO:0000256" key="4">
    <source>
        <dbReference type="ARBA" id="ARBA00016772"/>
    </source>
</evidence>
<feature type="transmembrane region" description="Helical" evidence="18">
    <location>
        <begin position="329"/>
        <end position="353"/>
    </location>
</feature>
<accession>A0A8C3C4K1</accession>
<sequence>MFFWGSSVRVLGCPRMTEVGGLQQLATPPGTLLSPGITKGAPVPNRTPPFQGSGAGGTRPWPLCAPPAPRDPEPPPAPAFLTPRNRRACELPKAPPKIPGAPEPPPPPPHGRGPGGSSGAAPGAPPGGGNRGRFPAAPGGGGAAAPGCHFTGTKRRRSGQALPTATMFSKKSYDGPPMSYGPSTGYGPPPGDYGYDYGARSPPPGSYYIEDAPQHFYKWTSPPGVVRILEAIIIMLCIAIFACVASTLAWDYGYGLGAFGSGLGGYYGSGYYGSGLGYNYGYGSYYSGVTNPRTANGFMMGMAVLCFLAQLGLLVASISKSSSSRSRRFYLVVIVVCAVLAFVMLIASIVYVVGVNPQAQMTGSYYYSPLLAMCSQVYSSSTYLNQYIYHYCTVDPQEAVAIVCGFLIVLLLCLICFFAHKTRSKIWQYGKANIFWDKAPVLQEGPNVEEWVKNVADGASVQDETATLAYSEKPTSPVNAPPYSAPSYSYAPPNTAYYPSGTYSSRGDQPDRATSTSPVEEKGKEQPSKAPARRGRRRRRNPELDESQYETDYTTAVESSDERDQDQWASLYPPITSDGARQKYKQEFDTDLKRYKQLCAEMDGVNDRLNQLSKELDSISEDSPQYQDVAEEYNQLKDLKRSPDYQSKKMETKALRNKLFHIKRMVSDYDKVRG</sequence>
<evidence type="ECO:0000256" key="11">
    <source>
        <dbReference type="ARBA" id="ARBA00023054"/>
    </source>
</evidence>
<evidence type="ECO:0000256" key="1">
    <source>
        <dbReference type="ARBA" id="ARBA00004435"/>
    </source>
</evidence>
<evidence type="ECO:0000256" key="2">
    <source>
        <dbReference type="ARBA" id="ARBA00004651"/>
    </source>
</evidence>
<dbReference type="InterPro" id="IPR010844">
    <property type="entry name" value="Occludin_ELL"/>
</dbReference>
<feature type="region of interest" description="Disordered" evidence="17">
    <location>
        <begin position="35"/>
        <end position="162"/>
    </location>
</feature>